<reference evidence="2" key="1">
    <citation type="submission" date="2022-11" db="UniProtKB">
        <authorList>
            <consortium name="WormBaseParasite"/>
        </authorList>
    </citation>
    <scope>IDENTIFICATION</scope>
</reference>
<keyword evidence="1" id="KW-1185">Reference proteome</keyword>
<name>A0A915JCI7_ROMCU</name>
<dbReference type="AlphaFoldDB" id="A0A915JCI7"/>
<sequence>MLVCESRVNPDHFYLFKKKEVKRLAIGSEVMYFECVSCNSHGNPMGRATVREGREQSNRDHGLDIFPPKSMVVPTFFERKVTKKNLFRNFAPDSTRRHLGAPFGTSQQTFGKFPNVLKREPSQYALKKDKNYLTKYKFAAMMQCAFK</sequence>
<evidence type="ECO:0000313" key="2">
    <source>
        <dbReference type="WBParaSite" id="nRc.2.0.1.t24189-RA"/>
    </source>
</evidence>
<organism evidence="1 2">
    <name type="scientific">Romanomermis culicivorax</name>
    <name type="common">Nematode worm</name>
    <dbReference type="NCBI Taxonomy" id="13658"/>
    <lineage>
        <taxon>Eukaryota</taxon>
        <taxon>Metazoa</taxon>
        <taxon>Ecdysozoa</taxon>
        <taxon>Nematoda</taxon>
        <taxon>Enoplea</taxon>
        <taxon>Dorylaimia</taxon>
        <taxon>Mermithida</taxon>
        <taxon>Mermithoidea</taxon>
        <taxon>Mermithidae</taxon>
        <taxon>Romanomermis</taxon>
    </lineage>
</organism>
<evidence type="ECO:0000313" key="1">
    <source>
        <dbReference type="Proteomes" id="UP000887565"/>
    </source>
</evidence>
<protein>
    <submittedName>
        <fullName evidence="2">Uncharacterized protein</fullName>
    </submittedName>
</protein>
<proteinExistence type="predicted"/>
<dbReference type="Proteomes" id="UP000887565">
    <property type="component" value="Unplaced"/>
</dbReference>
<accession>A0A915JCI7</accession>
<dbReference type="WBParaSite" id="nRc.2.0.1.t24189-RA">
    <property type="protein sequence ID" value="nRc.2.0.1.t24189-RA"/>
    <property type="gene ID" value="nRc.2.0.1.g24189"/>
</dbReference>